<dbReference type="PROSITE" id="PS51257">
    <property type="entry name" value="PROKAR_LIPOPROTEIN"/>
    <property type="match status" value="1"/>
</dbReference>
<protein>
    <recommendedName>
        <fullName evidence="3">Lipoprotein</fullName>
    </recommendedName>
</protein>
<comment type="caution">
    <text evidence="1">The sequence shown here is derived from an EMBL/GenBank/DDBJ whole genome shotgun (WGS) entry which is preliminary data.</text>
</comment>
<keyword evidence="2" id="KW-1185">Reference proteome</keyword>
<name>A0ABT2ITF3_9FLAO</name>
<gene>
    <name evidence="1" type="ORF">N0B48_09475</name>
</gene>
<dbReference type="EMBL" id="JAOAMU010000002">
    <property type="protein sequence ID" value="MCT2562118.1"/>
    <property type="molecule type" value="Genomic_DNA"/>
</dbReference>
<sequence length="204" mass="23225">MHLNKRYFSLLLVATILSCSPNEKTSQQNKKITDTVHTNRIIIKNRKDTLLENKEVPFIDYKVVLVAFNKAIKTAKFSKELNFNYQDKLDVTIFDWENPILIGDLNDDHLDDAIVPFTIEERQGGWNACYAIFINNGGILEYKYSFNRGGGLAERRIDFKSIKDGIIKGIGEPGFYSEEGNSTPVNYMYRPTDLSEVATASEAK</sequence>
<dbReference type="RefSeq" id="WP_259838517.1">
    <property type="nucleotide sequence ID" value="NZ_JAOAMU010000002.1"/>
</dbReference>
<proteinExistence type="predicted"/>
<evidence type="ECO:0008006" key="3">
    <source>
        <dbReference type="Google" id="ProtNLM"/>
    </source>
</evidence>
<accession>A0ABT2ITF3</accession>
<reference evidence="1 2" key="1">
    <citation type="submission" date="2022-09" db="EMBL/GenBank/DDBJ databases">
        <title>Chryseobacterium oleae sp.nov., isolated from the inter-root soil of Pyrola calliantha H. Andr. in Tibet.</title>
        <authorList>
            <person name="Li Z."/>
        </authorList>
    </citation>
    <scope>NUCLEOTIDE SEQUENCE [LARGE SCALE GENOMIC DNA]</scope>
    <source>
        <strain evidence="2">pc1-10</strain>
    </source>
</reference>
<evidence type="ECO:0000313" key="2">
    <source>
        <dbReference type="Proteomes" id="UP001525566"/>
    </source>
</evidence>
<dbReference type="Proteomes" id="UP001525566">
    <property type="component" value="Unassembled WGS sequence"/>
</dbReference>
<organism evidence="1 2">
    <name type="scientific">Chryseobacterium herbae</name>
    <dbReference type="NCBI Taxonomy" id="2976476"/>
    <lineage>
        <taxon>Bacteria</taxon>
        <taxon>Pseudomonadati</taxon>
        <taxon>Bacteroidota</taxon>
        <taxon>Flavobacteriia</taxon>
        <taxon>Flavobacteriales</taxon>
        <taxon>Weeksellaceae</taxon>
        <taxon>Chryseobacterium group</taxon>
        <taxon>Chryseobacterium</taxon>
    </lineage>
</organism>
<evidence type="ECO:0000313" key="1">
    <source>
        <dbReference type="EMBL" id="MCT2562118.1"/>
    </source>
</evidence>